<dbReference type="Proteomes" id="UP000663090">
    <property type="component" value="Chromosome"/>
</dbReference>
<dbReference type="EMBL" id="CP071091">
    <property type="protein sequence ID" value="QSQ13572.1"/>
    <property type="molecule type" value="Genomic_DNA"/>
</dbReference>
<gene>
    <name evidence="2" type="ORF">JY572_35400</name>
</gene>
<evidence type="ECO:0008006" key="4">
    <source>
        <dbReference type="Google" id="ProtNLM"/>
    </source>
</evidence>
<name>A0ABX7N4A7_9BACT</name>
<evidence type="ECO:0000256" key="1">
    <source>
        <dbReference type="SAM" id="SignalP"/>
    </source>
</evidence>
<proteinExistence type="predicted"/>
<feature type="chain" id="PRO_5046091308" description="Lipoprotein" evidence="1">
    <location>
        <begin position="25"/>
        <end position="185"/>
    </location>
</feature>
<reference evidence="2 3" key="1">
    <citation type="submission" date="2021-02" db="EMBL/GenBank/DDBJ databases">
        <title>De Novo genome assembly of isolated myxobacteria.</title>
        <authorList>
            <person name="Stevens D.C."/>
        </authorList>
    </citation>
    <scope>NUCLEOTIDE SEQUENCE [LARGE SCALE GENOMIC DNA]</scope>
    <source>
        <strain evidence="2 3">SCHIC003</strain>
    </source>
</reference>
<keyword evidence="3" id="KW-1185">Reference proteome</keyword>
<protein>
    <recommendedName>
        <fullName evidence="4">Lipoprotein</fullName>
    </recommendedName>
</protein>
<feature type="signal peptide" evidence="1">
    <location>
        <begin position="1"/>
        <end position="24"/>
    </location>
</feature>
<dbReference type="RefSeq" id="WP_206715385.1">
    <property type="nucleotide sequence ID" value="NZ_CP071091.1"/>
</dbReference>
<evidence type="ECO:0000313" key="3">
    <source>
        <dbReference type="Proteomes" id="UP000663090"/>
    </source>
</evidence>
<dbReference type="PROSITE" id="PS51257">
    <property type="entry name" value="PROKAR_LIPOPROTEIN"/>
    <property type="match status" value="1"/>
</dbReference>
<organism evidence="2 3">
    <name type="scientific">Myxococcus landrumensis</name>
    <dbReference type="NCBI Taxonomy" id="2813577"/>
    <lineage>
        <taxon>Bacteria</taxon>
        <taxon>Pseudomonadati</taxon>
        <taxon>Myxococcota</taxon>
        <taxon>Myxococcia</taxon>
        <taxon>Myxococcales</taxon>
        <taxon>Cystobacterineae</taxon>
        <taxon>Myxococcaceae</taxon>
        <taxon>Myxococcus</taxon>
    </lineage>
</organism>
<evidence type="ECO:0000313" key="2">
    <source>
        <dbReference type="EMBL" id="QSQ13572.1"/>
    </source>
</evidence>
<keyword evidence="1" id="KW-0732">Signal</keyword>
<accession>A0ABX7N4A7</accession>
<sequence>MRFKLSTVVLPSVLLLGSACIVEAPGGTSPEQRRAATVTQIPPLSVRNGANLGRKVELVAATVQPGRLTPGERATVTVYFKVLEALEEDYLIFVHVEDVGGRMERMNVDHKPAGGLLPTSQWKPGETVKDEFSIYIPSNESPKALNIWLGLWDPRTDSRLALTNPDQVRNDGRNRILLAQVPVAQ</sequence>